<organism evidence="1 2">
    <name type="scientific">Pseudotabrizicola algicola</name>
    <dbReference type="NCBI Taxonomy" id="2709381"/>
    <lineage>
        <taxon>Bacteria</taxon>
        <taxon>Pseudomonadati</taxon>
        <taxon>Pseudomonadota</taxon>
        <taxon>Alphaproteobacteria</taxon>
        <taxon>Rhodobacterales</taxon>
        <taxon>Paracoccaceae</taxon>
        <taxon>Pseudotabrizicola</taxon>
    </lineage>
</organism>
<dbReference type="RefSeq" id="WP_164613863.1">
    <property type="nucleotide sequence ID" value="NZ_JAAIKE010000006.1"/>
</dbReference>
<evidence type="ECO:0000313" key="1">
    <source>
        <dbReference type="EMBL" id="NEX47784.1"/>
    </source>
</evidence>
<dbReference type="Proteomes" id="UP000481421">
    <property type="component" value="Unassembled WGS sequence"/>
</dbReference>
<name>A0A6B3RNU0_9RHOB</name>
<proteinExistence type="predicted"/>
<gene>
    <name evidence="1" type="ORF">G3572_16360</name>
</gene>
<keyword evidence="2" id="KW-1185">Reference proteome</keyword>
<dbReference type="EMBL" id="JAAIKE010000006">
    <property type="protein sequence ID" value="NEX47784.1"/>
    <property type="molecule type" value="Genomic_DNA"/>
</dbReference>
<evidence type="ECO:0000313" key="2">
    <source>
        <dbReference type="Proteomes" id="UP000481421"/>
    </source>
</evidence>
<sequence length="192" mass="21095">MIQTEKFAQIEVQSAAALRDWLTLHHAQSDSVWLVTWKKAPGAPYVPVSEVLDELVAFGWIDGVRRKLDAHRTMQLISPRKQQAWAATYKQRAARLEAEGRMHPAGLAAIAAAKAAGRWDETAAVDALQVPPDLAEALAASGSADRFFSAAAPSYRRNVLRWLHNAKRAETRAARIAQIVTASAQARKLPQL</sequence>
<comment type="caution">
    <text evidence="1">The sequence shown here is derived from an EMBL/GenBank/DDBJ whole genome shotgun (WGS) entry which is preliminary data.</text>
</comment>
<protein>
    <recommendedName>
        <fullName evidence="3">Bacteriocin-protection protein</fullName>
    </recommendedName>
</protein>
<accession>A0A6B3RNU0</accession>
<reference evidence="1 2" key="1">
    <citation type="submission" date="2020-02" db="EMBL/GenBank/DDBJ databases">
        <title>Rhodobacter algicola sp. nov., isolated from microalga culture.</title>
        <authorList>
            <person name="Park C.-Y."/>
        </authorList>
    </citation>
    <scope>NUCLEOTIDE SEQUENCE [LARGE SCALE GENOMIC DNA]</scope>
    <source>
        <strain evidence="1 2">ETT8</strain>
    </source>
</reference>
<dbReference type="AlphaFoldDB" id="A0A6B3RNU0"/>
<evidence type="ECO:0008006" key="3">
    <source>
        <dbReference type="Google" id="ProtNLM"/>
    </source>
</evidence>
<dbReference type="Pfam" id="PF13376">
    <property type="entry name" value="OmdA"/>
    <property type="match status" value="1"/>
</dbReference>